<evidence type="ECO:0000313" key="4">
    <source>
        <dbReference type="Proteomes" id="UP001560573"/>
    </source>
</evidence>
<dbReference type="SUPFAM" id="SSF50998">
    <property type="entry name" value="Quinoprotein alcohol dehydrogenase-like"/>
    <property type="match status" value="1"/>
</dbReference>
<organism evidence="3 4">
    <name type="scientific">Danxiaibacter flavus</name>
    <dbReference type="NCBI Taxonomy" id="3049108"/>
    <lineage>
        <taxon>Bacteria</taxon>
        <taxon>Pseudomonadati</taxon>
        <taxon>Bacteroidota</taxon>
        <taxon>Chitinophagia</taxon>
        <taxon>Chitinophagales</taxon>
        <taxon>Chitinophagaceae</taxon>
        <taxon>Danxiaibacter</taxon>
    </lineage>
</organism>
<dbReference type="Pfam" id="PF18962">
    <property type="entry name" value="Por_Secre_tail"/>
    <property type="match status" value="1"/>
</dbReference>
<feature type="chain" id="PRO_5046671989" evidence="1">
    <location>
        <begin position="21"/>
        <end position="409"/>
    </location>
</feature>
<dbReference type="Gene3D" id="2.60.120.380">
    <property type="match status" value="1"/>
</dbReference>
<evidence type="ECO:0000256" key="1">
    <source>
        <dbReference type="SAM" id="SignalP"/>
    </source>
</evidence>
<dbReference type="InterPro" id="IPR026444">
    <property type="entry name" value="Secre_tail"/>
</dbReference>
<dbReference type="EMBL" id="JAULBC010000002">
    <property type="protein sequence ID" value="MEX6687415.1"/>
    <property type="molecule type" value="Genomic_DNA"/>
</dbReference>
<comment type="caution">
    <text evidence="3">The sequence shown here is derived from an EMBL/GenBank/DDBJ whole genome shotgun (WGS) entry which is preliminary data.</text>
</comment>
<reference evidence="3 4" key="1">
    <citation type="submission" date="2023-07" db="EMBL/GenBank/DDBJ databases">
        <authorList>
            <person name="Lian W.-H."/>
        </authorList>
    </citation>
    <scope>NUCLEOTIDE SEQUENCE [LARGE SCALE GENOMIC DNA]</scope>
    <source>
        <strain evidence="3 4">SYSU DXS3180</strain>
    </source>
</reference>
<evidence type="ECO:0000259" key="2">
    <source>
        <dbReference type="Pfam" id="PF18962"/>
    </source>
</evidence>
<evidence type="ECO:0000313" key="3">
    <source>
        <dbReference type="EMBL" id="MEX6687415.1"/>
    </source>
</evidence>
<name>A0ABV3ZD31_9BACT</name>
<keyword evidence="4" id="KW-1185">Reference proteome</keyword>
<dbReference type="RefSeq" id="WP_369328820.1">
    <property type="nucleotide sequence ID" value="NZ_JAULBC010000002.1"/>
</dbReference>
<keyword evidence="1" id="KW-0732">Signal</keyword>
<dbReference type="NCBIfam" id="TIGR04183">
    <property type="entry name" value="Por_Secre_tail"/>
    <property type="match status" value="1"/>
</dbReference>
<feature type="domain" description="Secretion system C-terminal sorting" evidence="2">
    <location>
        <begin position="328"/>
        <end position="406"/>
    </location>
</feature>
<dbReference type="InterPro" id="IPR011047">
    <property type="entry name" value="Quinoprotein_ADH-like_sf"/>
</dbReference>
<dbReference type="Proteomes" id="UP001560573">
    <property type="component" value="Unassembled WGS sequence"/>
</dbReference>
<protein>
    <submittedName>
        <fullName evidence="3">T9SS type A sorting domain-containing protein</fullName>
    </submittedName>
</protein>
<feature type="signal peptide" evidence="1">
    <location>
        <begin position="1"/>
        <end position="20"/>
    </location>
</feature>
<accession>A0ABV3ZD31</accession>
<gene>
    <name evidence="3" type="ORF">QTN47_07940</name>
</gene>
<sequence>MRTGFYATVLLVIAFNYVSAQSQPDRFAYVFTDSIQAGKNWTSLRKLDLKTGEFSNVLIKGADKKIVLLDAATRKSIAFSQSSANDTTNASAAFATGVAAAAIDRKNNRLYFAPMVVDQLRYLDLNMMKVYCVTTENFTKTKCNTGNPIARMIITNDGYGYMITNDAKHLVRFTTTRKPSITDLGALTDDSTNKAMTIFNFPVTAGGDMVADADNNLYLFTPTNRIYKIDVKTRVTKYITTIKGLQGNFITNGAAVDVNGNVLISSSINNEAYYVVDPKTWTATAFKSKNGVYRSSDMATANILFASNKAAEIKSVVKNEVVSGSINVYPNPVANNRITVRLMDIKPGKYNFYLFDMQGAKVMNSKITVTRSDQTEVINFDRYYPQGTYFVKVVGKNSNNSYNTKILVQ</sequence>
<proteinExistence type="predicted"/>